<keyword evidence="4" id="KW-1185">Reference proteome</keyword>
<feature type="region of interest" description="Disordered" evidence="1">
    <location>
        <begin position="206"/>
        <end position="228"/>
    </location>
</feature>
<sequence>MTSPYCAVLGAAFDELHPRLRAYFDAIPAGAVGRGTGVFETVGTPRRWLWPVLAVLARSHVMFPVWEREVPFAVENRPVGGPDGSSAVAAARTFLLPSGHATMVDVIRVDGGAIVDRLGDPVRAEARFAATVRDGGLRLRSTAVWLVVRGRRVRIPDPLAPVVALTEQWDDQHKQQRVSIVVRAPLIGRIYQYRGRFRYGIERAAATQKHSATQEHRRARTQSGESSE</sequence>
<dbReference type="InterPro" id="IPR025311">
    <property type="entry name" value="DUF4166"/>
</dbReference>
<dbReference type="AlphaFoldDB" id="A0A852SY75"/>
<protein>
    <recommendedName>
        <fullName evidence="2">DUF4166 domain-containing protein</fullName>
    </recommendedName>
</protein>
<dbReference type="Pfam" id="PF13761">
    <property type="entry name" value="DUF4166"/>
    <property type="match status" value="1"/>
</dbReference>
<feature type="domain" description="DUF4166" evidence="2">
    <location>
        <begin position="16"/>
        <end position="197"/>
    </location>
</feature>
<accession>A0A852SY75</accession>
<dbReference type="Proteomes" id="UP000589620">
    <property type="component" value="Unassembled WGS sequence"/>
</dbReference>
<dbReference type="RefSeq" id="WP_179455242.1">
    <property type="nucleotide sequence ID" value="NZ_BAAAPX010000001.1"/>
</dbReference>
<comment type="caution">
    <text evidence="3">The sequence shown here is derived from an EMBL/GenBank/DDBJ whole genome shotgun (WGS) entry which is preliminary data.</text>
</comment>
<name>A0A852SY75_9MICO</name>
<proteinExistence type="predicted"/>
<evidence type="ECO:0000256" key="1">
    <source>
        <dbReference type="SAM" id="MobiDB-lite"/>
    </source>
</evidence>
<gene>
    <name evidence="3" type="ORF">BJ963_001150</name>
</gene>
<evidence type="ECO:0000259" key="2">
    <source>
        <dbReference type="Pfam" id="PF13761"/>
    </source>
</evidence>
<evidence type="ECO:0000313" key="4">
    <source>
        <dbReference type="Proteomes" id="UP000589620"/>
    </source>
</evidence>
<reference evidence="3 4" key="1">
    <citation type="submission" date="2020-07" db="EMBL/GenBank/DDBJ databases">
        <title>Sequencing the genomes of 1000 actinobacteria strains.</title>
        <authorList>
            <person name="Klenk H.-P."/>
        </authorList>
    </citation>
    <scope>NUCLEOTIDE SEQUENCE [LARGE SCALE GENOMIC DNA]</scope>
    <source>
        <strain evidence="3 4">DSM 23871</strain>
    </source>
</reference>
<dbReference type="EMBL" id="JACCBJ010000001">
    <property type="protein sequence ID" value="NYD73631.1"/>
    <property type="molecule type" value="Genomic_DNA"/>
</dbReference>
<evidence type="ECO:0000313" key="3">
    <source>
        <dbReference type="EMBL" id="NYD73631.1"/>
    </source>
</evidence>
<organism evidence="3 4">
    <name type="scientific">Leifsonia soli</name>
    <dbReference type="NCBI Taxonomy" id="582665"/>
    <lineage>
        <taxon>Bacteria</taxon>
        <taxon>Bacillati</taxon>
        <taxon>Actinomycetota</taxon>
        <taxon>Actinomycetes</taxon>
        <taxon>Micrococcales</taxon>
        <taxon>Microbacteriaceae</taxon>
        <taxon>Leifsonia</taxon>
    </lineage>
</organism>